<dbReference type="Proteomes" id="UP000464915">
    <property type="component" value="Chromosome"/>
</dbReference>
<evidence type="ECO:0000313" key="16">
    <source>
        <dbReference type="Proteomes" id="UP000464915"/>
    </source>
</evidence>
<dbReference type="EMBL" id="CP047142">
    <property type="protein sequence ID" value="QHQ68568.1"/>
    <property type="molecule type" value="Genomic_DNA"/>
</dbReference>
<dbReference type="EMBL" id="VUAV01000001">
    <property type="protein sequence ID" value="KAA8813855.1"/>
    <property type="molecule type" value="Genomic_DNA"/>
</dbReference>
<reference evidence="9 13" key="3">
    <citation type="submission" date="2017-06" db="EMBL/GenBank/DDBJ databases">
        <authorList>
            <person name="Swanenburg J."/>
            <person name="Kort R."/>
        </authorList>
    </citation>
    <scope>NUCLEOTIDE SEQUENCE [LARGE SCALE GENOMIC DNA]</scope>
    <source>
        <strain evidence="9 13">RL05</strain>
    </source>
</reference>
<dbReference type="Proteomes" id="UP000295195">
    <property type="component" value="Unassembled WGS sequence"/>
</dbReference>
<dbReference type="Proteomes" id="UP000324504">
    <property type="component" value="Unassembled WGS sequence"/>
</dbReference>
<evidence type="ECO:0000313" key="6">
    <source>
        <dbReference type="EMBL" id="OXC20773.1"/>
    </source>
</evidence>
<evidence type="ECO:0000313" key="5">
    <source>
        <dbReference type="EMBL" id="MDT9608637.1"/>
    </source>
</evidence>
<dbReference type="PATRIC" id="fig|47770.28.peg.1503"/>
<dbReference type="AlphaFoldDB" id="A0A120DIZ4"/>
<proteinExistence type="predicted"/>
<evidence type="ECO:0000313" key="15">
    <source>
        <dbReference type="Proteomes" id="UP000430323"/>
    </source>
</evidence>
<evidence type="ECO:0000313" key="3">
    <source>
        <dbReference type="EMBL" id="KWU04786.1"/>
    </source>
</evidence>
<evidence type="ECO:0000313" key="9">
    <source>
        <dbReference type="EMBL" id="TDN33200.1"/>
    </source>
</evidence>
<reference evidence="5" key="9">
    <citation type="submission" date="2023-08" db="EMBL/GenBank/DDBJ databases">
        <title>Lactobacillus from the Female Urinary Tract.</title>
        <authorList>
            <person name="Stegman N."/>
            <person name="Jackson B."/>
            <person name="Steiling M."/>
            <person name="Sedano C."/>
            <person name="Wolfe A."/>
            <person name="Putonti C."/>
        </authorList>
    </citation>
    <scope>NUCLEOTIDE SEQUENCE</scope>
    <source>
        <strain evidence="5">UMB5661</strain>
    </source>
</reference>
<dbReference type="EMBL" id="JAVTXN010000002">
    <property type="protein sequence ID" value="MDT9608637.1"/>
    <property type="molecule type" value="Genomic_DNA"/>
</dbReference>
<dbReference type="InterPro" id="IPR010106">
    <property type="entry name" value="RpnA"/>
</dbReference>
<reference evidence="4" key="8">
    <citation type="submission" date="2020-07" db="EMBL/GenBank/DDBJ databases">
        <title>Comparative genomics analyses of Lactobacillus crispatus isolated from different ecological niches.</title>
        <authorList>
            <person name="Mancino W."/>
            <person name="Mancabelli L."/>
            <person name="Lugli G.A."/>
            <person name="Milani C."/>
            <person name="Viappiani A."/>
            <person name="Anzalone R."/>
            <person name="Longhi G."/>
            <person name="Ventura M."/>
            <person name="Turroni F."/>
        </authorList>
    </citation>
    <scope>NUCLEOTIDE SEQUENCE</scope>
    <source>
        <strain evidence="4">LB65</strain>
    </source>
</reference>
<reference evidence="1 14" key="5">
    <citation type="submission" date="2019-09" db="EMBL/GenBank/DDBJ databases">
        <title>Comparative analysis of L. crispatus genomes revealed niche specific adaptation to different host and body sites.</title>
        <authorList>
            <person name="Pan M."/>
            <person name="Hidalgo-Cantabrana C."/>
            <person name="Barrangou R."/>
        </authorList>
    </citation>
    <scope>NUCLEOTIDE SEQUENCE [LARGE SCALE GENOMIC DNA]</scope>
    <source>
        <strain evidence="1 14">NCK2488</strain>
    </source>
</reference>
<evidence type="ECO:0000313" key="11">
    <source>
        <dbReference type="Proteomes" id="UP000198437"/>
    </source>
</evidence>
<reference evidence="6 11" key="2">
    <citation type="submission" date="2016-05" db="EMBL/GenBank/DDBJ databases">
        <authorList>
            <person name="Johnson T.J."/>
            <person name="Youmans B.P."/>
            <person name="Case K.A."/>
        </authorList>
    </citation>
    <scope>NUCLEOTIDE SEQUENCE [LARGE SCALE GENOMIC DNA]</scope>
    <source>
        <strain evidence="6 11">UMNLC6</strain>
    </source>
</reference>
<dbReference type="EMBL" id="JACCPP010000008">
    <property type="protein sequence ID" value="MBI1707400.1"/>
    <property type="molecule type" value="Genomic_DNA"/>
</dbReference>
<evidence type="ECO:0000313" key="1">
    <source>
        <dbReference type="EMBL" id="KAA8813855.1"/>
    </source>
</evidence>
<evidence type="ECO:0000313" key="7">
    <source>
        <dbReference type="EMBL" id="PLT10649.1"/>
    </source>
</evidence>
<reference evidence="3 10" key="1">
    <citation type="journal article" date="2016" name="Microbiology (Mosc.)">
        <title>Comparison of Lactobacillus crispatus isolates from Lactobacillus-dominated vaginal microbiomes with isolates from microbiomes containing bacterial vaginosis-associated bacteria.</title>
        <authorList>
            <person name="Abdelmaksoud A.A."/>
            <person name="Koparde V.N."/>
            <person name="Sheth N.U."/>
            <person name="Serrano M.G."/>
            <person name="Glascock A.L."/>
            <person name="Fettweis J.M."/>
            <person name="Strauss Iii J.F."/>
            <person name="Buck G.A."/>
            <person name="Jefferson K.K."/>
        </authorList>
    </citation>
    <scope>NUCLEOTIDE SEQUENCE [LARGE SCALE GENOMIC DNA]</scope>
    <source>
        <strain evidence="3 10">VMC3</strain>
    </source>
</reference>
<dbReference type="EMBL" id="NKLP01000044">
    <property type="protein sequence ID" value="TDN33200.1"/>
    <property type="molecule type" value="Genomic_DNA"/>
</dbReference>
<reference evidence="2 15" key="6">
    <citation type="submission" date="2019-09" db="EMBL/GenBank/DDBJ databases">
        <title>Investigation of probiotic properties of different lactic acid bacteria.</title>
        <authorList>
            <person name="Jaomanjaka F."/>
            <person name="Blanc P."/>
        </authorList>
    </citation>
    <scope>NUCLEOTIDE SEQUENCE [LARGE SCALE GENOMIC DNA]</scope>
    <source>
        <strain evidence="2 15">BIO6272</strain>
    </source>
</reference>
<evidence type="ECO:0000313" key="12">
    <source>
        <dbReference type="Proteomes" id="UP000235119"/>
    </source>
</evidence>
<dbReference type="RefSeq" id="WP_005724328.1">
    <property type="nucleotide sequence ID" value="NZ_AP025162.1"/>
</dbReference>
<protein>
    <submittedName>
        <fullName evidence="1">Rpn family recombination-promoting nuclease/putative transposase</fullName>
    </submittedName>
</protein>
<sequence length="106" mass="12662">MRRRINRYPRITNDLVFGHVMSNKKNCLELLRRMFPELKLTKVNVITQYDGNIGLESKNIRLDIWAQDDQSRVYDIEMQTTRKNDLEKRMMYYAGISACRRISTTT</sequence>
<dbReference type="EMBL" id="WBOB01000023">
    <property type="protein sequence ID" value="KAB1976734.1"/>
    <property type="molecule type" value="Genomic_DNA"/>
</dbReference>
<dbReference type="EMBL" id="LYQW01000048">
    <property type="protein sequence ID" value="OXC20773.1"/>
    <property type="molecule type" value="Genomic_DNA"/>
</dbReference>
<dbReference type="EMBL" id="LJGP01000005">
    <property type="protein sequence ID" value="KWU04786.1"/>
    <property type="molecule type" value="Genomic_DNA"/>
</dbReference>
<reference evidence="8 16" key="7">
    <citation type="submission" date="2019-12" db="EMBL/GenBank/DDBJ databases">
        <title>Complete Genome Sequences of Lactobacillus strains, C25 and P38, Isolated from Chicken Cecum.</title>
        <authorList>
            <person name="Hassan H.M."/>
            <person name="Mendoza M."/>
            <person name="Rezvani M."/>
            <person name="Koci M.D."/>
            <person name="Dickey A.N."/>
            <person name="Scholl E.H."/>
        </authorList>
    </citation>
    <scope>NUCLEOTIDE SEQUENCE [LARGE SCALE GENOMIC DNA]</scope>
    <source>
        <strain evidence="8 16">C25</strain>
    </source>
</reference>
<accession>A0A120DIZ4</accession>
<dbReference type="NCBIfam" id="TIGR01784">
    <property type="entry name" value="T_den_put_tspse"/>
    <property type="match status" value="1"/>
</dbReference>
<organism evidence="3 10">
    <name type="scientific">Lactobacillus crispatus</name>
    <dbReference type="NCBI Taxonomy" id="47770"/>
    <lineage>
        <taxon>Bacteria</taxon>
        <taxon>Bacillati</taxon>
        <taxon>Bacillota</taxon>
        <taxon>Bacilli</taxon>
        <taxon>Lactobacillales</taxon>
        <taxon>Lactobacillaceae</taxon>
        <taxon>Lactobacillus</taxon>
    </lineage>
</organism>
<accession>A0A6P1U078</accession>
<gene>
    <name evidence="3" type="ORF">AEL95_00865</name>
    <name evidence="6" type="ORF">AYP82_02785</name>
    <name evidence="9" type="ORF">CEE75_02790</name>
    <name evidence="7" type="ORF">CYJ79_09230</name>
    <name evidence="1" type="ORF">F1C09_00240</name>
    <name evidence="2" type="ORF">F8251_05495</name>
    <name evidence="8" type="ORF">GSR61_08405</name>
    <name evidence="4" type="ORF">HYQ56_0379</name>
    <name evidence="5" type="ORF">RON39_00580</name>
</gene>
<evidence type="ECO:0000313" key="10">
    <source>
        <dbReference type="Proteomes" id="UP000067598"/>
    </source>
</evidence>
<dbReference type="Proteomes" id="UP000067598">
    <property type="component" value="Unassembled WGS sequence"/>
</dbReference>
<dbReference type="Proteomes" id="UP000235119">
    <property type="component" value="Unassembled WGS sequence"/>
</dbReference>
<name>A0A120DIZ4_9LACO</name>
<dbReference type="Proteomes" id="UP001194414">
    <property type="component" value="Unassembled WGS sequence"/>
</dbReference>
<dbReference type="Pfam" id="PF12784">
    <property type="entry name" value="PDDEXK_2"/>
    <property type="match status" value="1"/>
</dbReference>
<dbReference type="EMBL" id="PKIW01000053">
    <property type="protein sequence ID" value="PLT10649.1"/>
    <property type="molecule type" value="Genomic_DNA"/>
</dbReference>
<reference evidence="7 12" key="4">
    <citation type="submission" date="2017-12" db="EMBL/GenBank/DDBJ databases">
        <title>Phylogenetic diversity of female urinary microbiome.</title>
        <authorList>
            <person name="Thomas-White K."/>
            <person name="Wolfe A.J."/>
        </authorList>
    </citation>
    <scope>NUCLEOTIDE SEQUENCE [LARGE SCALE GENOMIC DNA]</scope>
    <source>
        <strain evidence="7 12">UMB0085</strain>
    </source>
</reference>
<evidence type="ECO:0000313" key="13">
    <source>
        <dbReference type="Proteomes" id="UP000295195"/>
    </source>
</evidence>
<evidence type="ECO:0000313" key="14">
    <source>
        <dbReference type="Proteomes" id="UP000324504"/>
    </source>
</evidence>
<dbReference type="Proteomes" id="UP000430323">
    <property type="component" value="Unassembled WGS sequence"/>
</dbReference>
<evidence type="ECO:0000313" key="2">
    <source>
        <dbReference type="EMBL" id="KAB1976734.1"/>
    </source>
</evidence>
<dbReference type="Proteomes" id="UP000198437">
    <property type="component" value="Unassembled WGS sequence"/>
</dbReference>
<evidence type="ECO:0000313" key="4">
    <source>
        <dbReference type="EMBL" id="MBI1707400.1"/>
    </source>
</evidence>
<dbReference type="Proteomes" id="UP001253287">
    <property type="component" value="Unassembled WGS sequence"/>
</dbReference>
<evidence type="ECO:0000313" key="8">
    <source>
        <dbReference type="EMBL" id="QHQ68568.1"/>
    </source>
</evidence>